<dbReference type="InterPro" id="IPR023399">
    <property type="entry name" value="Baseplate-like_2-layer_sand"/>
</dbReference>
<dbReference type="Gene3D" id="3.55.50.10">
    <property type="entry name" value="Baseplate protein-like domains"/>
    <property type="match status" value="1"/>
</dbReference>
<gene>
    <name evidence="5" type="ORF">LFZ25_08140</name>
</gene>
<dbReference type="Pfam" id="PF21929">
    <property type="entry name" value="GpP_4th"/>
    <property type="match status" value="1"/>
</dbReference>
<sequence length="377" mass="41257">MMNNVELKVDGKIFSGWTSVTVNRSIETMAGYFDLGVNVQTSTDLSSLAPGKPFTLSIDGQTVITGYTDGRRRQMGADSMKITIAGRDKTADLIDCAAIYKGGQWKKRTLEQIARDLCQPYGVAVRWELTDAESAAPFSSFTLDHSETVYEALGRAARARGVLITSNAAGDLVFTRADESHSDRLVLGENLLSVDFDEDYRDRFSEYTVKGHGRSNGKVGDTVDARTIASQKGTATDSAITRYRPMIILADSKIDAQSATARALREQRRRLAKSVTFEAQLDGWTRSNGQIWMPNILAEIDASKFAIQTGPLLVSKVVLTLDDREGVKTTLTLAPRDGFLVPVEKDRKGKSSGSNASAGGIDALAEEYYRNHPEKRP</sequence>
<dbReference type="InterPro" id="IPR026276">
    <property type="entry name" value="Baseplate_GpP"/>
</dbReference>
<feature type="compositionally biased region" description="Basic and acidic residues" evidence="1">
    <location>
        <begin position="367"/>
        <end position="377"/>
    </location>
</feature>
<dbReference type="InterPro" id="IPR053981">
    <property type="entry name" value="Gp44/GpP-like_2nd"/>
</dbReference>
<feature type="domain" description="Baseplate hub protein gp44-like N-terminal" evidence="2">
    <location>
        <begin position="5"/>
        <end position="88"/>
    </location>
</feature>
<dbReference type="AlphaFoldDB" id="A0A2C9NXI2"/>
<dbReference type="RefSeq" id="WP_058215110.1">
    <property type="nucleotide sequence ID" value="NZ_CP022117.1"/>
</dbReference>
<dbReference type="SUPFAM" id="SSF69279">
    <property type="entry name" value="Phage tail proteins"/>
    <property type="match status" value="2"/>
</dbReference>
<dbReference type="InterPro" id="IPR053982">
    <property type="entry name" value="Gp44/GpP-like_C"/>
</dbReference>
<dbReference type="Gene3D" id="2.30.300.10">
    <property type="entry name" value="Baseplate protein-like domain - beta roll fold"/>
    <property type="match status" value="1"/>
</dbReference>
<feature type="region of interest" description="Disordered" evidence="1">
    <location>
        <begin position="342"/>
        <end position="377"/>
    </location>
</feature>
<evidence type="ECO:0000259" key="2">
    <source>
        <dbReference type="Pfam" id="PF21683"/>
    </source>
</evidence>
<dbReference type="Proteomes" id="UP000197157">
    <property type="component" value="Chromosome"/>
</dbReference>
<reference evidence="5 6" key="1">
    <citation type="submission" date="2017-06" db="EMBL/GenBank/DDBJ databases">
        <title>Salmonella reference genomes for public health.</title>
        <authorList>
            <person name="Robertson J."/>
            <person name="Yoshida C."/>
            <person name="Gurnik S."/>
            <person name="Nash J."/>
        </authorList>
    </citation>
    <scope>NUCLEOTIDE SEQUENCE [LARGE SCALE GENOMIC DNA]</scope>
    <source>
        <strain evidence="5 6">S-1643</strain>
    </source>
</reference>
<proteinExistence type="predicted"/>
<feature type="domain" description="Baseplate hub protein gp44/GpP-like second" evidence="4">
    <location>
        <begin position="90"/>
        <end position="176"/>
    </location>
</feature>
<evidence type="ECO:0000259" key="4">
    <source>
        <dbReference type="Pfam" id="PF22255"/>
    </source>
</evidence>
<dbReference type="PIRSF" id="PIRSF004440">
    <property type="entry name" value="GpP"/>
    <property type="match status" value="1"/>
</dbReference>
<name>A0A2C9NXI2_SALET</name>
<protein>
    <submittedName>
        <fullName evidence="5">Baseplate protein</fullName>
    </submittedName>
</protein>
<feature type="domain" description="Baseplate hub protein gp44/GpP-like C-terminal" evidence="3">
    <location>
        <begin position="258"/>
        <end position="340"/>
    </location>
</feature>
<dbReference type="EMBL" id="CP022117">
    <property type="protein sequence ID" value="ASG15922.1"/>
    <property type="molecule type" value="Genomic_DNA"/>
</dbReference>
<evidence type="ECO:0000313" key="6">
    <source>
        <dbReference type="Proteomes" id="UP000197157"/>
    </source>
</evidence>
<evidence type="ECO:0000256" key="1">
    <source>
        <dbReference type="SAM" id="MobiDB-lite"/>
    </source>
</evidence>
<feature type="compositionally biased region" description="Low complexity" evidence="1">
    <location>
        <begin position="351"/>
        <end position="360"/>
    </location>
</feature>
<evidence type="ECO:0000313" key="5">
    <source>
        <dbReference type="EMBL" id="ASG15922.1"/>
    </source>
</evidence>
<organism evidence="5 6">
    <name type="scientific">Salmonella enterica subsp. enterica serovar Macclesfield str. S-1643</name>
    <dbReference type="NCBI Taxonomy" id="1242107"/>
    <lineage>
        <taxon>Bacteria</taxon>
        <taxon>Pseudomonadati</taxon>
        <taxon>Pseudomonadota</taxon>
        <taxon>Gammaproteobacteria</taxon>
        <taxon>Enterobacterales</taxon>
        <taxon>Enterobacteriaceae</taxon>
        <taxon>Salmonella</taxon>
    </lineage>
</organism>
<dbReference type="Pfam" id="PF22255">
    <property type="entry name" value="Gp44-like_2nd"/>
    <property type="match status" value="1"/>
</dbReference>
<evidence type="ECO:0000259" key="3">
    <source>
        <dbReference type="Pfam" id="PF21929"/>
    </source>
</evidence>
<accession>A0A2C9NXI2</accession>
<dbReference type="InterPro" id="IPR049354">
    <property type="entry name" value="GpP-like_N"/>
</dbReference>
<dbReference type="Pfam" id="PF21683">
    <property type="entry name" value="GpP-like_1st"/>
    <property type="match status" value="1"/>
</dbReference>
<dbReference type="Gene3D" id="3.30.1920.10">
    <property type="entry name" value="Baseplate protein-like domains - 2 layer sandwich fold"/>
    <property type="match status" value="1"/>
</dbReference>